<name>A0ABT3B6M8_9CYAN</name>
<dbReference type="RefSeq" id="WP_263748746.1">
    <property type="nucleotide sequence ID" value="NZ_JAOWRF010000376.1"/>
</dbReference>
<dbReference type="Proteomes" id="UP001526143">
    <property type="component" value="Unassembled WGS sequence"/>
</dbReference>
<sequence length="53" mass="5757">MDIGEVEDFNHICPLLFVSILITNGSMSQAYQFPASIGERSPTFLPIALLGCV</sequence>
<gene>
    <name evidence="1" type="ORF">OGM63_26675</name>
</gene>
<keyword evidence="2" id="KW-1185">Reference proteome</keyword>
<evidence type="ECO:0000313" key="1">
    <source>
        <dbReference type="EMBL" id="MCV3217049.1"/>
    </source>
</evidence>
<dbReference type="EMBL" id="JAOWRF010000376">
    <property type="protein sequence ID" value="MCV3217049.1"/>
    <property type="molecule type" value="Genomic_DNA"/>
</dbReference>
<accession>A0ABT3B6M8</accession>
<protein>
    <submittedName>
        <fullName evidence="1">Uncharacterized protein</fullName>
    </submittedName>
</protein>
<proteinExistence type="predicted"/>
<evidence type="ECO:0000313" key="2">
    <source>
        <dbReference type="Proteomes" id="UP001526143"/>
    </source>
</evidence>
<comment type="caution">
    <text evidence="1">The sequence shown here is derived from an EMBL/GenBank/DDBJ whole genome shotgun (WGS) entry which is preliminary data.</text>
</comment>
<reference evidence="1 2" key="1">
    <citation type="submission" date="2022-10" db="EMBL/GenBank/DDBJ databases">
        <title>Identification of biosynthetic pathway for the production of the potent trypsin inhibitor radiosumin.</title>
        <authorList>
            <person name="Fewer D.P."/>
            <person name="Delbaje E."/>
            <person name="Ouyang X."/>
            <person name="Agostino P.D."/>
            <person name="Wahlsten M."/>
            <person name="Jokela J."/>
            <person name="Permi P."/>
            <person name="Haapaniemi E."/>
            <person name="Koistinen H."/>
        </authorList>
    </citation>
    <scope>NUCLEOTIDE SEQUENCE [LARGE SCALE GENOMIC DNA]</scope>
    <source>
        <strain evidence="1 2">NIES-515</strain>
    </source>
</reference>
<organism evidence="1 2">
    <name type="scientific">Plectonema radiosum NIES-515</name>
    <dbReference type="NCBI Taxonomy" id="2986073"/>
    <lineage>
        <taxon>Bacteria</taxon>
        <taxon>Bacillati</taxon>
        <taxon>Cyanobacteriota</taxon>
        <taxon>Cyanophyceae</taxon>
        <taxon>Oscillatoriophycideae</taxon>
        <taxon>Oscillatoriales</taxon>
        <taxon>Microcoleaceae</taxon>
        <taxon>Plectonema</taxon>
    </lineage>
</organism>